<dbReference type="SMART" id="SM01008">
    <property type="entry name" value="Ald_Xan_dh_C"/>
    <property type="match status" value="1"/>
</dbReference>
<evidence type="ECO:0000256" key="4">
    <source>
        <dbReference type="ARBA" id="ARBA00022630"/>
    </source>
</evidence>
<dbReference type="RefSeq" id="WP_337335656.1">
    <property type="nucleotide sequence ID" value="NZ_JBBDHC010000013.1"/>
</dbReference>
<dbReference type="GO" id="GO:0030151">
    <property type="term" value="F:molybdenum ion binding"/>
    <property type="evidence" value="ECO:0007669"/>
    <property type="project" value="InterPro"/>
</dbReference>
<evidence type="ECO:0000256" key="13">
    <source>
        <dbReference type="SAM" id="MobiDB-lite"/>
    </source>
</evidence>
<evidence type="ECO:0000256" key="5">
    <source>
        <dbReference type="ARBA" id="ARBA00022714"/>
    </source>
</evidence>
<proteinExistence type="inferred from homology"/>
<evidence type="ECO:0000256" key="6">
    <source>
        <dbReference type="ARBA" id="ARBA00022723"/>
    </source>
</evidence>
<dbReference type="FunFam" id="3.30.365.10:FF:000001">
    <property type="entry name" value="Xanthine dehydrogenase oxidase"/>
    <property type="match status" value="1"/>
</dbReference>
<evidence type="ECO:0000256" key="2">
    <source>
        <dbReference type="ARBA" id="ARBA00001974"/>
    </source>
</evidence>
<dbReference type="Gene3D" id="3.30.365.10">
    <property type="entry name" value="Aldehyde oxidase/xanthine dehydrogenase, molybdopterin binding domain"/>
    <property type="match status" value="4"/>
</dbReference>
<dbReference type="InterPro" id="IPR000674">
    <property type="entry name" value="Ald_Oxase/Xan_DH_a/b"/>
</dbReference>
<evidence type="ECO:0000256" key="10">
    <source>
        <dbReference type="ARBA" id="ARBA00023014"/>
    </source>
</evidence>
<evidence type="ECO:0000256" key="1">
    <source>
        <dbReference type="ARBA" id="ARBA00001924"/>
    </source>
</evidence>
<dbReference type="FunFam" id="3.30.365.10:FF:000002">
    <property type="entry name" value="Xanthine dehydrogenase oxidase"/>
    <property type="match status" value="1"/>
</dbReference>
<keyword evidence="9" id="KW-0408">Iron</keyword>
<dbReference type="EMBL" id="JBBDHC010000013">
    <property type="protein sequence ID" value="MEJ1249937.1"/>
    <property type="molecule type" value="Genomic_DNA"/>
</dbReference>
<dbReference type="SUPFAM" id="SSF56003">
    <property type="entry name" value="Molybdenum cofactor-binding domain"/>
    <property type="match status" value="1"/>
</dbReference>
<dbReference type="SUPFAM" id="SSF54665">
    <property type="entry name" value="CO dehydrogenase molybdoprotein N-domain-like"/>
    <property type="match status" value="1"/>
</dbReference>
<evidence type="ECO:0000313" key="15">
    <source>
        <dbReference type="EMBL" id="MEJ1249937.1"/>
    </source>
</evidence>
<evidence type="ECO:0000256" key="11">
    <source>
        <dbReference type="ARBA" id="ARBA00034078"/>
    </source>
</evidence>
<dbReference type="PANTHER" id="PTHR45444:SF3">
    <property type="entry name" value="XANTHINE DEHYDROGENASE"/>
    <property type="match status" value="1"/>
</dbReference>
<dbReference type="PANTHER" id="PTHR45444">
    <property type="entry name" value="XANTHINE DEHYDROGENASE"/>
    <property type="match status" value="1"/>
</dbReference>
<comment type="caution">
    <text evidence="15">The sequence shown here is derived from an EMBL/GenBank/DDBJ whole genome shotgun (WGS) entry which is preliminary data.</text>
</comment>
<dbReference type="AlphaFoldDB" id="A0AAW9R734"/>
<evidence type="ECO:0000256" key="7">
    <source>
        <dbReference type="ARBA" id="ARBA00022827"/>
    </source>
</evidence>
<dbReference type="InterPro" id="IPR016208">
    <property type="entry name" value="Ald_Oxase/xanthine_DH-like"/>
</dbReference>
<evidence type="ECO:0000256" key="9">
    <source>
        <dbReference type="ARBA" id="ARBA00023004"/>
    </source>
</evidence>
<dbReference type="GO" id="GO:0004854">
    <property type="term" value="F:xanthine dehydrogenase activity"/>
    <property type="evidence" value="ECO:0007669"/>
    <property type="project" value="UniProtKB-EC"/>
</dbReference>
<organism evidence="15 16">
    <name type="scientific">Denitratimonas tolerans</name>
    <dbReference type="NCBI Taxonomy" id="1338420"/>
    <lineage>
        <taxon>Bacteria</taxon>
        <taxon>Pseudomonadati</taxon>
        <taxon>Pseudomonadota</taxon>
        <taxon>Gammaproteobacteria</taxon>
        <taxon>Lysobacterales</taxon>
        <taxon>Lysobacteraceae</taxon>
        <taxon>Denitratimonas</taxon>
    </lineage>
</organism>
<name>A0AAW9R734_9GAMM</name>
<sequence>MSRKPPAQDPSQLKHESAVGHVTGRAVYTDEQHPPQGLLSVWPVTSPHAHARVLRIDVAQALAVPGVATVLTAADIPGENDSGTILHDEPVIADDVVSFHGQSVAWVVARDEATARAAAERVRVEYEPLPPILTIEAALAADAFHMLPSQIVRGDVEAALAAAPVVLHGELHVGGQEHFYLETQASWASVDSEGVVQVTASTQHPSETQAIVAHVLGLPANQVVCRSLRMGGGFGGKETQANPYAAVAALAAWRTGRPVRIKLERGLDMRMTGKRHPFLGRWRVGCERDGRLRALDVELIANGGWSCELSPPVLSRAMVHVDNAYFCPNVRVVGRICRTHLPSNTAFRGFGGPQGVIVGEEIIEQIARHLGLPAHEVRERNFYREGQATHYDQPVTGNHMHELWQQALERGDFSARRAQVAAFNAAHRHSKRGIAITPIKFGISFNKTEYNQAGALLHIYTDGSIQLNHGGTEMGQGLHTKMLAVAARTLGVSAARLRIMPTSTDKVPNTSATAASTGADLNGQAVKAACETLIARLRPVAANLLHGDADQVEFSDDAAFLRSAPDARVDFVTLVKAAYAQRVSLSATGYYRTPGLRWNPATGKGHPFHYFAFGAAVCEVEVDGDTGVHRLLRVDILHDVGDSLNPGIDRGQIEGGFVQGLGWLTCEELRFSDQGRLLTDAPSTYKIPTLGDVPEDFRVRLYIPPTPPATAAVFGSKAVGEPPLMLAIAAREAIRDAVAAFGGDPRRVELGAPATPEAIFRAIDAVRETSARSDPLPRAQEEASGRRTFSHG</sequence>
<dbReference type="Pfam" id="PF20256">
    <property type="entry name" value="MoCoBD_2"/>
    <property type="match status" value="1"/>
</dbReference>
<reference evidence="15 16" key="1">
    <citation type="journal article" date="2016" name="Antonie Van Leeuwenhoek">
        <title>Denitratimonas tolerans gen. nov., sp. nov., a denitrifying bacterium isolated from a bioreactor for tannery wastewater treatment.</title>
        <authorList>
            <person name="Han S.I."/>
            <person name="Kim J.O."/>
            <person name="Lee Y.R."/>
            <person name="Ekpeghere K.I."/>
            <person name="Koh S.C."/>
            <person name="Whang K.S."/>
        </authorList>
    </citation>
    <scope>NUCLEOTIDE SEQUENCE [LARGE SCALE GENOMIC DNA]</scope>
    <source>
        <strain evidence="15 16">KACC 17565</strain>
    </source>
</reference>
<accession>A0AAW9R734</accession>
<evidence type="ECO:0000313" key="16">
    <source>
        <dbReference type="Proteomes" id="UP001364472"/>
    </source>
</evidence>
<comment type="cofactor">
    <cofactor evidence="12">
        <name>Mo-molybdopterin cytosine dinucleotide</name>
        <dbReference type="ChEBI" id="CHEBI:71308"/>
    </cofactor>
</comment>
<keyword evidence="5" id="KW-0001">2Fe-2S</keyword>
<evidence type="ECO:0000259" key="14">
    <source>
        <dbReference type="SMART" id="SM01008"/>
    </source>
</evidence>
<dbReference type="Proteomes" id="UP001364472">
    <property type="component" value="Unassembled WGS sequence"/>
</dbReference>
<protein>
    <submittedName>
        <fullName evidence="15">Xanthine dehydrogenase molybdopterin binding subunit</fullName>
        <ecNumber evidence="15">1.17.1.4</ecNumber>
    </submittedName>
</protein>
<dbReference type="EC" id="1.17.1.4" evidence="15"/>
<dbReference type="InterPro" id="IPR046867">
    <property type="entry name" value="AldOxase/xan_DH_MoCoBD2"/>
</dbReference>
<evidence type="ECO:0000256" key="12">
    <source>
        <dbReference type="ARBA" id="ARBA00053029"/>
    </source>
</evidence>
<keyword evidence="4" id="KW-0285">Flavoprotein</keyword>
<keyword evidence="6" id="KW-0479">Metal-binding</keyword>
<dbReference type="InterPro" id="IPR008274">
    <property type="entry name" value="AldOxase/xan_DH_MoCoBD1"/>
</dbReference>
<keyword evidence="7" id="KW-0274">FAD</keyword>
<dbReference type="Gene3D" id="3.90.1170.50">
    <property type="entry name" value="Aldehyde oxidase/xanthine dehydrogenase, a/b hammerhead"/>
    <property type="match status" value="1"/>
</dbReference>
<comment type="similarity">
    <text evidence="3">Belongs to the xanthine dehydrogenase family.</text>
</comment>
<keyword evidence="16" id="KW-1185">Reference proteome</keyword>
<dbReference type="Pfam" id="PF02738">
    <property type="entry name" value="MoCoBD_1"/>
    <property type="match status" value="1"/>
</dbReference>
<evidence type="ECO:0000256" key="3">
    <source>
        <dbReference type="ARBA" id="ARBA00006849"/>
    </source>
</evidence>
<evidence type="ECO:0000256" key="8">
    <source>
        <dbReference type="ARBA" id="ARBA00023002"/>
    </source>
</evidence>
<dbReference type="Pfam" id="PF01315">
    <property type="entry name" value="Ald_Xan_dh_C"/>
    <property type="match status" value="1"/>
</dbReference>
<comment type="cofactor">
    <cofactor evidence="11">
        <name>[2Fe-2S] cluster</name>
        <dbReference type="ChEBI" id="CHEBI:190135"/>
    </cofactor>
</comment>
<dbReference type="InterPro" id="IPR036856">
    <property type="entry name" value="Ald_Oxase/Xan_DH_a/b_sf"/>
</dbReference>
<keyword evidence="8 15" id="KW-0560">Oxidoreductase</keyword>
<gene>
    <name evidence="15" type="primary">xdhB</name>
    <name evidence="15" type="ORF">WB794_09665</name>
</gene>
<comment type="cofactor">
    <cofactor evidence="2">
        <name>FAD</name>
        <dbReference type="ChEBI" id="CHEBI:57692"/>
    </cofactor>
</comment>
<comment type="cofactor">
    <cofactor evidence="1">
        <name>Mo-molybdopterin</name>
        <dbReference type="ChEBI" id="CHEBI:71302"/>
    </cofactor>
</comment>
<feature type="region of interest" description="Disordered" evidence="13">
    <location>
        <begin position="770"/>
        <end position="792"/>
    </location>
</feature>
<dbReference type="NCBIfam" id="TIGR02965">
    <property type="entry name" value="xanthine_xdhB"/>
    <property type="match status" value="1"/>
</dbReference>
<dbReference type="GO" id="GO:0005506">
    <property type="term" value="F:iron ion binding"/>
    <property type="evidence" value="ECO:0007669"/>
    <property type="project" value="InterPro"/>
</dbReference>
<dbReference type="InterPro" id="IPR037165">
    <property type="entry name" value="AldOxase/xan_DH_Mopterin-bd_sf"/>
</dbReference>
<keyword evidence="10" id="KW-0411">Iron-sulfur</keyword>
<dbReference type="FunFam" id="3.30.365.10:FF:000003">
    <property type="entry name" value="Aldehyde oxidase 1"/>
    <property type="match status" value="1"/>
</dbReference>
<dbReference type="InterPro" id="IPR014309">
    <property type="entry name" value="Xanthine_DH_Mopterin-bd_su"/>
</dbReference>
<dbReference type="GO" id="GO:0051537">
    <property type="term" value="F:2 iron, 2 sulfur cluster binding"/>
    <property type="evidence" value="ECO:0007669"/>
    <property type="project" value="UniProtKB-KW"/>
</dbReference>
<feature type="domain" description="Aldehyde oxidase/xanthine dehydrogenase a/b hammerhead" evidence="14">
    <location>
        <begin position="23"/>
        <end position="130"/>
    </location>
</feature>